<proteinExistence type="predicted"/>
<keyword evidence="1" id="KW-0808">Transferase</keyword>
<dbReference type="InterPro" id="IPR005262">
    <property type="entry name" value="MJ1255-like"/>
</dbReference>
<dbReference type="Gene3D" id="3.40.50.2000">
    <property type="entry name" value="Glycogen Phosphorylase B"/>
    <property type="match status" value="1"/>
</dbReference>
<sequence>MRILFGVQGTGNGHISRSRTLARALRTAGVEVDYLFSGRPADRYFDMDEFGAYRAFAGLTFVSHEGRVSPWRTLQAASPLTFWRDLRALDCSEYELVVSDFEPLTAHAARRYGKPSLTISHQASFNWPIPRWGEDGVSRQLMRHFAPVDQPLGLHWFHFGHPLLPPVIDPIALAPDNGEILVYLPFEQTEAIAALLSRFGQQRFVCFHPAIRTSSQWRNLRFEPPSRQGFIAVLAGCRGVISNAGFELASEALTLGKKLLVKPLGGQFEQLTNGKTLEMMGLATLMDCLDANLVRGWLDSPAPGAISYPDVAGELARWLAAGADESVASLSRRLWARTLFPEEVSDRLSELDGGDCLSSCWLSQVSVVD</sequence>
<dbReference type="EMBL" id="NQMM01000015">
    <property type="protein sequence ID" value="PKQ81439.1"/>
    <property type="molecule type" value="Genomic_DNA"/>
</dbReference>
<dbReference type="SUPFAM" id="SSF53756">
    <property type="entry name" value="UDP-Glycosyltransferase/glycogen phosphorylase"/>
    <property type="match status" value="1"/>
</dbReference>
<name>A0A2N3J565_AERSO</name>
<organism evidence="1 2">
    <name type="scientific">Aeromonas sobria</name>
    <dbReference type="NCBI Taxonomy" id="646"/>
    <lineage>
        <taxon>Bacteria</taxon>
        <taxon>Pseudomonadati</taxon>
        <taxon>Pseudomonadota</taxon>
        <taxon>Gammaproteobacteria</taxon>
        <taxon>Aeromonadales</taxon>
        <taxon>Aeromonadaceae</taxon>
        <taxon>Aeromonas</taxon>
    </lineage>
</organism>
<dbReference type="GO" id="GO:0016740">
    <property type="term" value="F:transferase activity"/>
    <property type="evidence" value="ECO:0007669"/>
    <property type="project" value="UniProtKB-KW"/>
</dbReference>
<dbReference type="Pfam" id="PF13528">
    <property type="entry name" value="Glyco_trans_1_3"/>
    <property type="match status" value="1"/>
</dbReference>
<gene>
    <name evidence="1" type="ORF">CJP16_04260</name>
</gene>
<comment type="caution">
    <text evidence="1">The sequence shown here is derived from an EMBL/GenBank/DDBJ whole genome shotgun (WGS) entry which is preliminary data.</text>
</comment>
<dbReference type="NCBIfam" id="TIGR00661">
    <property type="entry name" value="MJ1255"/>
    <property type="match status" value="1"/>
</dbReference>
<accession>A0A2N3J565</accession>
<evidence type="ECO:0000313" key="2">
    <source>
        <dbReference type="Proteomes" id="UP000233467"/>
    </source>
</evidence>
<dbReference type="AlphaFoldDB" id="A0A2N3J565"/>
<dbReference type="RefSeq" id="WP_101323730.1">
    <property type="nucleotide sequence ID" value="NZ_NQMM01000015.1"/>
</dbReference>
<evidence type="ECO:0000313" key="1">
    <source>
        <dbReference type="EMBL" id="PKQ81439.1"/>
    </source>
</evidence>
<keyword evidence="2" id="KW-1185">Reference proteome</keyword>
<dbReference type="Proteomes" id="UP000233467">
    <property type="component" value="Unassembled WGS sequence"/>
</dbReference>
<protein>
    <submittedName>
        <fullName evidence="1">Glycosyltransferase</fullName>
    </submittedName>
</protein>
<reference evidence="1 2" key="1">
    <citation type="journal article" date="2017" name="Front. Microbiol.">
        <title>Strong Genomic and Phenotypic Heterogeneity in the Aeromonas sobria Species Complex.</title>
        <authorList>
            <person name="Gauthier J."/>
            <person name="Vincent A.T."/>
            <person name="Charette S.J."/>
            <person name="Derome N."/>
        </authorList>
    </citation>
    <scope>NUCLEOTIDE SEQUENCE [LARGE SCALE GENOMIC DNA]</scope>
    <source>
        <strain evidence="1 2">TM18</strain>
    </source>
</reference>